<evidence type="ECO:0000313" key="3">
    <source>
        <dbReference type="Proteomes" id="UP001595850"/>
    </source>
</evidence>
<comment type="caution">
    <text evidence="2">The sequence shown here is derived from an EMBL/GenBank/DDBJ whole genome shotgun (WGS) entry which is preliminary data.</text>
</comment>
<keyword evidence="3" id="KW-1185">Reference proteome</keyword>
<dbReference type="EMBL" id="JBHSBM010000018">
    <property type="protein sequence ID" value="MFC4060243.1"/>
    <property type="molecule type" value="Genomic_DNA"/>
</dbReference>
<evidence type="ECO:0000256" key="1">
    <source>
        <dbReference type="SAM" id="MobiDB-lite"/>
    </source>
</evidence>
<feature type="region of interest" description="Disordered" evidence="1">
    <location>
        <begin position="69"/>
        <end position="154"/>
    </location>
</feature>
<accession>A0ABV8I7R3</accession>
<organism evidence="2 3">
    <name type="scientific">Planomonospora corallina</name>
    <dbReference type="NCBI Taxonomy" id="1806052"/>
    <lineage>
        <taxon>Bacteria</taxon>
        <taxon>Bacillati</taxon>
        <taxon>Actinomycetota</taxon>
        <taxon>Actinomycetes</taxon>
        <taxon>Streptosporangiales</taxon>
        <taxon>Streptosporangiaceae</taxon>
        <taxon>Planomonospora</taxon>
    </lineage>
</organism>
<evidence type="ECO:0000313" key="2">
    <source>
        <dbReference type="EMBL" id="MFC4060243.1"/>
    </source>
</evidence>
<dbReference type="RefSeq" id="WP_377289309.1">
    <property type="nucleotide sequence ID" value="NZ_JBHSBM010000018.1"/>
</dbReference>
<dbReference type="Proteomes" id="UP001595850">
    <property type="component" value="Unassembled WGS sequence"/>
</dbReference>
<feature type="compositionally biased region" description="Low complexity" evidence="1">
    <location>
        <begin position="103"/>
        <end position="129"/>
    </location>
</feature>
<feature type="compositionally biased region" description="Basic residues" evidence="1">
    <location>
        <begin position="132"/>
        <end position="146"/>
    </location>
</feature>
<sequence>MIRVQPARELRRDFAAWAVAQTPKVRTVSTTEFGVPDQVFPAVPEELLYGALVDGHPYVPAAAELEEREAVPGEAMPEIDPAAYPPGTVPLDPALGDGEVSGGSDASDPATDTATAPGAGDGQPPAAAPVVKPRRQSGPRTARSRKTGSADTEG</sequence>
<gene>
    <name evidence="2" type="ORF">ACFOWE_18215</name>
</gene>
<proteinExistence type="predicted"/>
<protein>
    <submittedName>
        <fullName evidence="2">Uncharacterized protein</fullName>
    </submittedName>
</protein>
<reference evidence="3" key="1">
    <citation type="journal article" date="2019" name="Int. J. Syst. Evol. Microbiol.">
        <title>The Global Catalogue of Microorganisms (GCM) 10K type strain sequencing project: providing services to taxonomists for standard genome sequencing and annotation.</title>
        <authorList>
            <consortium name="The Broad Institute Genomics Platform"/>
            <consortium name="The Broad Institute Genome Sequencing Center for Infectious Disease"/>
            <person name="Wu L."/>
            <person name="Ma J."/>
        </authorList>
    </citation>
    <scope>NUCLEOTIDE SEQUENCE [LARGE SCALE GENOMIC DNA]</scope>
    <source>
        <strain evidence="3">TBRC 4489</strain>
    </source>
</reference>
<name>A0ABV8I7R3_9ACTN</name>